<dbReference type="Pfam" id="PF00027">
    <property type="entry name" value="cNMP_binding"/>
    <property type="match status" value="1"/>
</dbReference>
<feature type="domain" description="Cyclic nucleotide-binding" evidence="4">
    <location>
        <begin position="20"/>
        <end position="140"/>
    </location>
</feature>
<dbReference type="EMBL" id="LJXT01000097">
    <property type="protein sequence ID" value="KPQ13244.1"/>
    <property type="molecule type" value="Genomic_DNA"/>
</dbReference>
<dbReference type="PANTHER" id="PTHR24567:SF26">
    <property type="entry name" value="REGULATORY PROTEIN YEIL"/>
    <property type="match status" value="1"/>
</dbReference>
<dbReference type="Gene3D" id="2.60.120.10">
    <property type="entry name" value="Jelly Rolls"/>
    <property type="match status" value="1"/>
</dbReference>
<dbReference type="SUPFAM" id="SSF51206">
    <property type="entry name" value="cAMP-binding domain-like"/>
    <property type="match status" value="1"/>
</dbReference>
<dbReference type="GO" id="GO:0003700">
    <property type="term" value="F:DNA-binding transcription factor activity"/>
    <property type="evidence" value="ECO:0007669"/>
    <property type="project" value="TreeGrafter"/>
</dbReference>
<evidence type="ECO:0000259" key="5">
    <source>
        <dbReference type="PROSITE" id="PS51063"/>
    </source>
</evidence>
<reference evidence="6 7" key="1">
    <citation type="submission" date="2015-09" db="EMBL/GenBank/DDBJ databases">
        <title>Identification and resolution of microdiversity through metagenomic sequencing of parallel consortia.</title>
        <authorList>
            <person name="Nelson W.C."/>
            <person name="Romine M.F."/>
            <person name="Lindemann S.R."/>
        </authorList>
    </citation>
    <scope>NUCLEOTIDE SEQUENCE [LARGE SCALE GENOMIC DNA]</scope>
    <source>
        <strain evidence="6">HL-49</strain>
    </source>
</reference>
<keyword evidence="1" id="KW-0805">Transcription regulation</keyword>
<comment type="caution">
    <text evidence="6">The sequence shown here is derived from an EMBL/GenBank/DDBJ whole genome shotgun (WGS) entry which is preliminary data.</text>
</comment>
<dbReference type="CDD" id="cd00038">
    <property type="entry name" value="CAP_ED"/>
    <property type="match status" value="1"/>
</dbReference>
<sequence length="237" mass="26461">MSNSVKQLPCELCASRKYSLLSDLSESHICSISESKNLISHRKGQILFYEGTKPLGIFCINAGVVKVYKTASNGKDQIIHLAKAGDFLGYSALLGEENYTTSAMIVEDAKICFIPKESFLETLFGNTQFFKRVTKQLSHELNIMEDKLTDATQKSIRERLAYTLLLLASSYGVEGNEAQKIDLVLSREEIAGIVGTATESVIRLLSEFKKDNLIEFEGKKIIIKDRRGLARLSDFYA</sequence>
<dbReference type="SUPFAM" id="SSF46785">
    <property type="entry name" value="Winged helix' DNA-binding domain"/>
    <property type="match status" value="1"/>
</dbReference>
<dbReference type="STRING" id="1305737.GCA_000526355_00601"/>
<dbReference type="eggNOG" id="COG0664">
    <property type="taxonomic scope" value="Bacteria"/>
</dbReference>
<dbReference type="InterPro" id="IPR000595">
    <property type="entry name" value="cNMP-bd_dom"/>
</dbReference>
<dbReference type="InterPro" id="IPR012318">
    <property type="entry name" value="HTH_CRP"/>
</dbReference>
<dbReference type="AlphaFoldDB" id="A0A0P7XZG0"/>
<gene>
    <name evidence="6" type="ORF">HLUCCX10_13540</name>
</gene>
<keyword evidence="2" id="KW-0238">DNA-binding</keyword>
<dbReference type="InterPro" id="IPR014710">
    <property type="entry name" value="RmlC-like_jellyroll"/>
</dbReference>
<dbReference type="Proteomes" id="UP000050421">
    <property type="component" value="Unassembled WGS sequence"/>
</dbReference>
<dbReference type="Pfam" id="PF13545">
    <property type="entry name" value="HTH_Crp_2"/>
    <property type="match status" value="1"/>
</dbReference>
<evidence type="ECO:0000256" key="3">
    <source>
        <dbReference type="ARBA" id="ARBA00023163"/>
    </source>
</evidence>
<dbReference type="SMART" id="SM00100">
    <property type="entry name" value="cNMP"/>
    <property type="match status" value="1"/>
</dbReference>
<evidence type="ECO:0000313" key="6">
    <source>
        <dbReference type="EMBL" id="KPQ13244.1"/>
    </source>
</evidence>
<dbReference type="CDD" id="cd00092">
    <property type="entry name" value="HTH_CRP"/>
    <property type="match status" value="1"/>
</dbReference>
<dbReference type="PATRIC" id="fig|1305737.6.peg.3425"/>
<dbReference type="PROSITE" id="PS50042">
    <property type="entry name" value="CNMP_BINDING_3"/>
    <property type="match status" value="1"/>
</dbReference>
<feature type="domain" description="HTH crp-type" evidence="5">
    <location>
        <begin position="154"/>
        <end position="227"/>
    </location>
</feature>
<dbReference type="PRINTS" id="PR00034">
    <property type="entry name" value="HTHCRP"/>
</dbReference>
<keyword evidence="3" id="KW-0804">Transcription</keyword>
<dbReference type="PROSITE" id="PS51063">
    <property type="entry name" value="HTH_CRP_2"/>
    <property type="match status" value="1"/>
</dbReference>
<dbReference type="PANTHER" id="PTHR24567">
    <property type="entry name" value="CRP FAMILY TRANSCRIPTIONAL REGULATORY PROTEIN"/>
    <property type="match status" value="1"/>
</dbReference>
<evidence type="ECO:0000256" key="1">
    <source>
        <dbReference type="ARBA" id="ARBA00023015"/>
    </source>
</evidence>
<protein>
    <submittedName>
        <fullName evidence="6">CRP/FNR family cAMP-binding transcriptional regulator</fullName>
    </submittedName>
</protein>
<dbReference type="GO" id="GO:0003677">
    <property type="term" value="F:DNA binding"/>
    <property type="evidence" value="ECO:0007669"/>
    <property type="project" value="UniProtKB-KW"/>
</dbReference>
<dbReference type="OrthoDB" id="9127033at2"/>
<name>A0A0P7XZG0_9BACT</name>
<dbReference type="InterPro" id="IPR050397">
    <property type="entry name" value="Env_Response_Regulators"/>
</dbReference>
<organism evidence="6 7">
    <name type="scientific">Algoriphagus marincola HL-49</name>
    <dbReference type="NCBI Taxonomy" id="1305737"/>
    <lineage>
        <taxon>Bacteria</taxon>
        <taxon>Pseudomonadati</taxon>
        <taxon>Bacteroidota</taxon>
        <taxon>Cytophagia</taxon>
        <taxon>Cytophagales</taxon>
        <taxon>Cyclobacteriaceae</taxon>
        <taxon>Algoriphagus</taxon>
    </lineage>
</organism>
<evidence type="ECO:0000256" key="2">
    <source>
        <dbReference type="ARBA" id="ARBA00023125"/>
    </source>
</evidence>
<dbReference type="InterPro" id="IPR018490">
    <property type="entry name" value="cNMP-bd_dom_sf"/>
</dbReference>
<accession>A0A0P7XZG0</accession>
<proteinExistence type="predicted"/>
<dbReference type="InterPro" id="IPR036390">
    <property type="entry name" value="WH_DNA-bd_sf"/>
</dbReference>
<dbReference type="GO" id="GO:0005829">
    <property type="term" value="C:cytosol"/>
    <property type="evidence" value="ECO:0007669"/>
    <property type="project" value="TreeGrafter"/>
</dbReference>
<dbReference type="Gene3D" id="1.10.10.10">
    <property type="entry name" value="Winged helix-like DNA-binding domain superfamily/Winged helix DNA-binding domain"/>
    <property type="match status" value="1"/>
</dbReference>
<evidence type="ECO:0000313" key="7">
    <source>
        <dbReference type="Proteomes" id="UP000050421"/>
    </source>
</evidence>
<evidence type="ECO:0000259" key="4">
    <source>
        <dbReference type="PROSITE" id="PS50042"/>
    </source>
</evidence>
<dbReference type="SMART" id="SM00419">
    <property type="entry name" value="HTH_CRP"/>
    <property type="match status" value="1"/>
</dbReference>
<dbReference type="InterPro" id="IPR036388">
    <property type="entry name" value="WH-like_DNA-bd_sf"/>
</dbReference>